<evidence type="ECO:0000313" key="2">
    <source>
        <dbReference type="Proteomes" id="UP000192678"/>
    </source>
</evidence>
<dbReference type="EMBL" id="FWYB01000003">
    <property type="protein sequence ID" value="SMC81563.1"/>
    <property type="molecule type" value="Genomic_DNA"/>
</dbReference>
<name>A0A1W2C8Q9_9SPHI</name>
<protein>
    <submittedName>
        <fullName evidence="1">Uncharacterized protein</fullName>
    </submittedName>
</protein>
<reference evidence="1 2" key="1">
    <citation type="submission" date="2017-04" db="EMBL/GenBank/DDBJ databases">
        <authorList>
            <person name="Afonso C.L."/>
            <person name="Miller P.J."/>
            <person name="Scott M.A."/>
            <person name="Spackman E."/>
            <person name="Goraichik I."/>
            <person name="Dimitrov K.M."/>
            <person name="Suarez D.L."/>
            <person name="Swayne D.E."/>
        </authorList>
    </citation>
    <scope>NUCLEOTIDE SEQUENCE [LARGE SCALE GENOMIC DNA]</scope>
    <source>
        <strain evidence="1 2">DSM 19625</strain>
    </source>
</reference>
<proteinExistence type="predicted"/>
<sequence length="47" mass="5665">MSIQDMYQKTRFNVKKLRIAVNNTKQVDITGYLLHVPMQRQIYCTLY</sequence>
<keyword evidence="2" id="KW-1185">Reference proteome</keyword>
<gene>
    <name evidence="1" type="ORF">SAMN04488101_103227</name>
</gene>
<dbReference type="AlphaFoldDB" id="A0A1W2C8Q9"/>
<dbReference type="Proteomes" id="UP000192678">
    <property type="component" value="Unassembled WGS sequence"/>
</dbReference>
<accession>A0A1W2C8Q9</accession>
<organism evidence="1 2">
    <name type="scientific">Pedobacter nyackensis</name>
    <dbReference type="NCBI Taxonomy" id="475255"/>
    <lineage>
        <taxon>Bacteria</taxon>
        <taxon>Pseudomonadati</taxon>
        <taxon>Bacteroidota</taxon>
        <taxon>Sphingobacteriia</taxon>
        <taxon>Sphingobacteriales</taxon>
        <taxon>Sphingobacteriaceae</taxon>
        <taxon>Pedobacter</taxon>
    </lineage>
</organism>
<evidence type="ECO:0000313" key="1">
    <source>
        <dbReference type="EMBL" id="SMC81563.1"/>
    </source>
</evidence>